<evidence type="ECO:0000256" key="13">
    <source>
        <dbReference type="SAM" id="MobiDB-lite"/>
    </source>
</evidence>
<evidence type="ECO:0000256" key="10">
    <source>
        <dbReference type="ARBA" id="ARBA00023242"/>
    </source>
</evidence>
<keyword evidence="10" id="KW-0539">Nucleus</keyword>
<evidence type="ECO:0000259" key="14">
    <source>
        <dbReference type="Pfam" id="PF13359"/>
    </source>
</evidence>
<dbReference type="GO" id="GO:0046872">
    <property type="term" value="F:metal ion binding"/>
    <property type="evidence" value="ECO:0007669"/>
    <property type="project" value="UniProtKB-KW"/>
</dbReference>
<dbReference type="PANTHER" id="PTHR22930">
    <property type="match status" value="1"/>
</dbReference>
<evidence type="ECO:0000256" key="7">
    <source>
        <dbReference type="ARBA" id="ARBA00022722"/>
    </source>
</evidence>
<feature type="region of interest" description="Disordered" evidence="13">
    <location>
        <begin position="287"/>
        <end position="326"/>
    </location>
</feature>
<comment type="subcellular location">
    <subcellularLocation>
        <location evidence="3">Cytoplasm</location>
    </subcellularLocation>
    <subcellularLocation>
        <location evidence="2">Nucleus</location>
    </subcellularLocation>
</comment>
<keyword evidence="6" id="KW-0963">Cytoplasm</keyword>
<evidence type="ECO:0000256" key="8">
    <source>
        <dbReference type="ARBA" id="ARBA00022723"/>
    </source>
</evidence>
<evidence type="ECO:0000256" key="9">
    <source>
        <dbReference type="ARBA" id="ARBA00022801"/>
    </source>
</evidence>
<evidence type="ECO:0000256" key="2">
    <source>
        <dbReference type="ARBA" id="ARBA00004123"/>
    </source>
</evidence>
<dbReference type="EMBL" id="OY660881">
    <property type="protein sequence ID" value="CAJ1078653.1"/>
    <property type="molecule type" value="Genomic_DNA"/>
</dbReference>
<evidence type="ECO:0000256" key="3">
    <source>
        <dbReference type="ARBA" id="ARBA00004496"/>
    </source>
</evidence>
<keyword evidence="7" id="KW-0540">Nuclease</keyword>
<dbReference type="Proteomes" id="UP001178508">
    <property type="component" value="Chromosome 18"/>
</dbReference>
<evidence type="ECO:0000256" key="6">
    <source>
        <dbReference type="ARBA" id="ARBA00022490"/>
    </source>
</evidence>
<feature type="domain" description="DDE Tnp4" evidence="14">
    <location>
        <begin position="128"/>
        <end position="281"/>
    </location>
</feature>
<dbReference type="GO" id="GO:0005634">
    <property type="term" value="C:nucleus"/>
    <property type="evidence" value="ECO:0007669"/>
    <property type="project" value="UniProtKB-SubCell"/>
</dbReference>
<evidence type="ECO:0000256" key="5">
    <source>
        <dbReference type="ARBA" id="ARBA00015519"/>
    </source>
</evidence>
<dbReference type="PRINTS" id="PR02086">
    <property type="entry name" value="PUTNUCHARBI1"/>
</dbReference>
<dbReference type="Pfam" id="PF13359">
    <property type="entry name" value="DDE_Tnp_4"/>
    <property type="match status" value="1"/>
</dbReference>
<dbReference type="GO" id="GO:0005737">
    <property type="term" value="C:cytoplasm"/>
    <property type="evidence" value="ECO:0007669"/>
    <property type="project" value="UniProtKB-SubCell"/>
</dbReference>
<dbReference type="GO" id="GO:0004518">
    <property type="term" value="F:nuclease activity"/>
    <property type="evidence" value="ECO:0007669"/>
    <property type="project" value="UniProtKB-KW"/>
</dbReference>
<dbReference type="InterPro" id="IPR027806">
    <property type="entry name" value="HARBI1_dom"/>
</dbReference>
<proteinExistence type="inferred from homology"/>
<protein>
    <recommendedName>
        <fullName evidence="5">Putative nuclease HARBI1</fullName>
    </recommendedName>
    <alternativeName>
        <fullName evidence="11">Harbinger transposase-derived nuclease</fullName>
    </alternativeName>
</protein>
<evidence type="ECO:0000256" key="4">
    <source>
        <dbReference type="ARBA" id="ARBA00006958"/>
    </source>
</evidence>
<dbReference type="AlphaFoldDB" id="A0AAV1H1W2"/>
<reference evidence="15" key="1">
    <citation type="submission" date="2023-08" db="EMBL/GenBank/DDBJ databases">
        <authorList>
            <person name="Alioto T."/>
            <person name="Alioto T."/>
            <person name="Gomez Garrido J."/>
        </authorList>
    </citation>
    <scope>NUCLEOTIDE SEQUENCE</scope>
</reference>
<evidence type="ECO:0000256" key="11">
    <source>
        <dbReference type="ARBA" id="ARBA00030126"/>
    </source>
</evidence>
<comment type="similarity">
    <text evidence="4">Belongs to the HARBI1 family.</text>
</comment>
<dbReference type="InterPro" id="IPR045249">
    <property type="entry name" value="HARBI1-like"/>
</dbReference>
<evidence type="ECO:0000256" key="12">
    <source>
        <dbReference type="ARBA" id="ARBA00045850"/>
    </source>
</evidence>
<keyword evidence="16" id="KW-1185">Reference proteome</keyword>
<organism evidence="15 16">
    <name type="scientific">Xyrichtys novacula</name>
    <name type="common">Pearly razorfish</name>
    <name type="synonym">Hemipteronotus novacula</name>
    <dbReference type="NCBI Taxonomy" id="13765"/>
    <lineage>
        <taxon>Eukaryota</taxon>
        <taxon>Metazoa</taxon>
        <taxon>Chordata</taxon>
        <taxon>Craniata</taxon>
        <taxon>Vertebrata</taxon>
        <taxon>Euteleostomi</taxon>
        <taxon>Actinopterygii</taxon>
        <taxon>Neopterygii</taxon>
        <taxon>Teleostei</taxon>
        <taxon>Neoteleostei</taxon>
        <taxon>Acanthomorphata</taxon>
        <taxon>Eupercaria</taxon>
        <taxon>Labriformes</taxon>
        <taxon>Labridae</taxon>
        <taxon>Xyrichtys</taxon>
    </lineage>
</organism>
<dbReference type="PANTHER" id="PTHR22930:SF206">
    <property type="entry name" value="NUCLEASE HARBI1"/>
    <property type="match status" value="1"/>
</dbReference>
<name>A0AAV1H1W2_XYRNO</name>
<feature type="compositionally biased region" description="Acidic residues" evidence="13">
    <location>
        <begin position="288"/>
        <end position="308"/>
    </location>
</feature>
<sequence length="352" mass="40340">MRNIHVRVLRVYLDPECSMKPEFRLSRQSFTCVLRILHQERDHGWGQHLEILMFIYWLAHGLSYKVTADAFDIPKTTVFRAIHKTAKAIREARSRVIRFPPPHRLEEVGQGFARLARHQAFNKAVGAIDGCHIRIKPPKNNRKCYYNYKGFHSIQLQAICDSKARFLDIFVGYPGSAHDTRILRNSPVYVQSLYPPPGFFILGDAGYPCMDHPITTIVPFKRPLDGPMQERFNKMHGRARCVIERAFGQMKTRWQATFLKALEVRPAFVSEVALACGFLHNICLDNGDVPDEEDEEDEEEQCEEELDEPGLPPLDPGGRESSGNQIRDLLCQHVSAPQQLHTVLADHDYVNI</sequence>
<accession>A0AAV1H1W2</accession>
<keyword evidence="9" id="KW-0378">Hydrolase</keyword>
<comment type="function">
    <text evidence="12">Transposase-derived protein that may have nuclease activity. Does not have transposase activity.</text>
</comment>
<gene>
    <name evidence="15" type="ORF">XNOV1_A000886</name>
</gene>
<dbReference type="InterPro" id="IPR026103">
    <property type="entry name" value="HARBI1_animal"/>
</dbReference>
<evidence type="ECO:0000313" key="16">
    <source>
        <dbReference type="Proteomes" id="UP001178508"/>
    </source>
</evidence>
<comment type="cofactor">
    <cofactor evidence="1">
        <name>a divalent metal cation</name>
        <dbReference type="ChEBI" id="CHEBI:60240"/>
    </cofactor>
</comment>
<keyword evidence="8" id="KW-0479">Metal-binding</keyword>
<evidence type="ECO:0000313" key="15">
    <source>
        <dbReference type="EMBL" id="CAJ1078653.1"/>
    </source>
</evidence>
<evidence type="ECO:0000256" key="1">
    <source>
        <dbReference type="ARBA" id="ARBA00001968"/>
    </source>
</evidence>
<dbReference type="GO" id="GO:0016787">
    <property type="term" value="F:hydrolase activity"/>
    <property type="evidence" value="ECO:0007669"/>
    <property type="project" value="UniProtKB-KW"/>
</dbReference>